<evidence type="ECO:0000313" key="2">
    <source>
        <dbReference type="Proteomes" id="UP000034236"/>
    </source>
</evidence>
<name>A0A0G0VWM2_9BACT</name>
<accession>A0A0G0VWM2</accession>
<evidence type="ECO:0000313" key="1">
    <source>
        <dbReference type="EMBL" id="KKS05225.1"/>
    </source>
</evidence>
<dbReference type="AlphaFoldDB" id="A0A0G0VWM2"/>
<sequence length="51" mass="6196">MAILGSARSTRRFYAILREQEFKQYKKTVLKLHFHDCIKRVMWKIQILDGQ</sequence>
<dbReference type="Proteomes" id="UP000034236">
    <property type="component" value="Unassembled WGS sequence"/>
</dbReference>
<organism evidence="1 2">
    <name type="scientific">Candidatus Nomurabacteria bacterium GW2011_GWA2_41_25</name>
    <dbReference type="NCBI Taxonomy" id="1618736"/>
    <lineage>
        <taxon>Bacteria</taxon>
        <taxon>Candidatus Nomuraibacteriota</taxon>
    </lineage>
</organism>
<protein>
    <submittedName>
        <fullName evidence="1">Uncharacterized protein</fullName>
    </submittedName>
</protein>
<reference evidence="1 2" key="1">
    <citation type="journal article" date="2015" name="Nature">
        <title>rRNA introns, odd ribosomes, and small enigmatic genomes across a large radiation of phyla.</title>
        <authorList>
            <person name="Brown C.T."/>
            <person name="Hug L.A."/>
            <person name="Thomas B.C."/>
            <person name="Sharon I."/>
            <person name="Castelle C.J."/>
            <person name="Singh A."/>
            <person name="Wilkins M.J."/>
            <person name="Williams K.H."/>
            <person name="Banfield J.F."/>
        </authorList>
    </citation>
    <scope>NUCLEOTIDE SEQUENCE [LARGE SCALE GENOMIC DNA]</scope>
</reference>
<gene>
    <name evidence="1" type="ORF">UU58_C0001G0085</name>
</gene>
<comment type="caution">
    <text evidence="1">The sequence shown here is derived from an EMBL/GenBank/DDBJ whole genome shotgun (WGS) entry which is preliminary data.</text>
</comment>
<proteinExistence type="predicted"/>
<dbReference type="EMBL" id="LCBE01000001">
    <property type="protein sequence ID" value="KKS05225.1"/>
    <property type="molecule type" value="Genomic_DNA"/>
</dbReference>